<dbReference type="PROSITE" id="PS50948">
    <property type="entry name" value="PAN"/>
    <property type="match status" value="12"/>
</dbReference>
<feature type="compositionally biased region" description="Low complexity" evidence="1">
    <location>
        <begin position="1707"/>
        <end position="1718"/>
    </location>
</feature>
<keyword evidence="2" id="KW-0472">Membrane</keyword>
<dbReference type="SMART" id="SM00473">
    <property type="entry name" value="PAN_AP"/>
    <property type="match status" value="12"/>
</dbReference>
<dbReference type="PROSITE" id="PS51034">
    <property type="entry name" value="ZP_2"/>
    <property type="match status" value="1"/>
</dbReference>
<feature type="domain" description="Apple" evidence="4">
    <location>
        <begin position="1236"/>
        <end position="1314"/>
    </location>
</feature>
<evidence type="ECO:0000256" key="2">
    <source>
        <dbReference type="SAM" id="Phobius"/>
    </source>
</evidence>
<dbReference type="InterPro" id="IPR003609">
    <property type="entry name" value="Pan_app"/>
</dbReference>
<feature type="domain" description="Apple" evidence="4">
    <location>
        <begin position="225"/>
        <end position="302"/>
    </location>
</feature>
<organism evidence="6 7">
    <name type="scientific">Orchesella dallaii</name>
    <dbReference type="NCBI Taxonomy" id="48710"/>
    <lineage>
        <taxon>Eukaryota</taxon>
        <taxon>Metazoa</taxon>
        <taxon>Ecdysozoa</taxon>
        <taxon>Arthropoda</taxon>
        <taxon>Hexapoda</taxon>
        <taxon>Collembola</taxon>
        <taxon>Entomobryomorpha</taxon>
        <taxon>Entomobryoidea</taxon>
        <taxon>Orchesellidae</taxon>
        <taxon>Orchesellinae</taxon>
        <taxon>Orchesella</taxon>
    </lineage>
</organism>
<name>A0ABP1QMG7_9HEXA</name>
<feature type="compositionally biased region" description="Basic and acidic residues" evidence="1">
    <location>
        <begin position="973"/>
        <end position="988"/>
    </location>
</feature>
<accession>A0ABP1QMG7</accession>
<feature type="transmembrane region" description="Helical" evidence="2">
    <location>
        <begin position="1818"/>
        <end position="1840"/>
    </location>
</feature>
<keyword evidence="7" id="KW-1185">Reference proteome</keyword>
<feature type="domain" description="Apple" evidence="4">
    <location>
        <begin position="38"/>
        <end position="122"/>
    </location>
</feature>
<dbReference type="PANTHER" id="PTHR47327">
    <property type="entry name" value="FI18240P1-RELATED"/>
    <property type="match status" value="1"/>
</dbReference>
<feature type="compositionally biased region" description="Basic residues" evidence="1">
    <location>
        <begin position="1858"/>
        <end position="1869"/>
    </location>
</feature>
<gene>
    <name evidence="6" type="ORF">ODALV1_LOCUS11864</name>
</gene>
<evidence type="ECO:0000259" key="4">
    <source>
        <dbReference type="PROSITE" id="PS50948"/>
    </source>
</evidence>
<feature type="signal peptide" evidence="3">
    <location>
        <begin position="1"/>
        <end position="36"/>
    </location>
</feature>
<feature type="domain" description="Apple" evidence="4">
    <location>
        <begin position="1053"/>
        <end position="1140"/>
    </location>
</feature>
<feature type="domain" description="Apple" evidence="4">
    <location>
        <begin position="1146"/>
        <end position="1229"/>
    </location>
</feature>
<reference evidence="6 7" key="1">
    <citation type="submission" date="2024-08" db="EMBL/GenBank/DDBJ databases">
        <authorList>
            <person name="Cucini C."/>
            <person name="Frati F."/>
        </authorList>
    </citation>
    <scope>NUCLEOTIDE SEQUENCE [LARGE SCALE GENOMIC DNA]</scope>
</reference>
<feature type="domain" description="Apple" evidence="4">
    <location>
        <begin position="133"/>
        <end position="218"/>
    </location>
</feature>
<dbReference type="Gene3D" id="3.50.4.10">
    <property type="entry name" value="Hepatocyte Growth Factor"/>
    <property type="match status" value="8"/>
</dbReference>
<feature type="compositionally biased region" description="Pro residues" evidence="1">
    <location>
        <begin position="910"/>
        <end position="950"/>
    </location>
</feature>
<feature type="region of interest" description="Disordered" evidence="1">
    <location>
        <begin position="879"/>
        <end position="1045"/>
    </location>
</feature>
<feature type="domain" description="ZP" evidence="5">
    <location>
        <begin position="1320"/>
        <end position="1568"/>
    </location>
</feature>
<feature type="domain" description="Apple" evidence="4">
    <location>
        <begin position="492"/>
        <end position="570"/>
    </location>
</feature>
<dbReference type="SMART" id="SM00241">
    <property type="entry name" value="ZP"/>
    <property type="match status" value="1"/>
</dbReference>
<feature type="domain" description="Apple" evidence="4">
    <location>
        <begin position="622"/>
        <end position="706"/>
    </location>
</feature>
<evidence type="ECO:0000259" key="5">
    <source>
        <dbReference type="PROSITE" id="PS51034"/>
    </source>
</evidence>
<evidence type="ECO:0000256" key="3">
    <source>
        <dbReference type="SAM" id="SignalP"/>
    </source>
</evidence>
<feature type="chain" id="PRO_5047239689" evidence="3">
    <location>
        <begin position="37"/>
        <end position="1919"/>
    </location>
</feature>
<sequence length="1919" mass="215857">MRAKRKGRPFGHPPFVMAFGFVVLIVAVIFPSNVKGQCFGGVETYEKTTGMALSEGDPQGLLHQPGAAVTRDCTAVCRQSPSCKAFSVDYGKSRCDSYEKDSVGRREKLREDASTNFFEKVCFKGVTNFQQMCGDRLWAFERVVGAFLEGFDDKEERSVQSKTDCEKMCLMETEFVCRSAEYDESLKICKLSREDRRTQPSAFRRQHGATVDYFENQCVKQLPDCRYTSRQDVTVISMDELQYAASREDCQTLCDLARGFTCRSTSFAADENRCYLSADDSVSLMGAPLPHKRGAVFSEKQCSVNHCEDGLFTFEKVTGHFLRTAKQEPISLTASAPGVTMECVEKCRDAGADCPAFVVDHSAMRCFKLDRNTQGRGEELTRREGQNYFEKICLRGNTRGCRGRAWAFERRPGRELRGHDDFVIHRVPSRRSCEEKCLVETRFVCRSAEYHTETTECRLSREDRRTRPSDFVEAPMHIEYLENQCIEPDRRCTFDTIPDSHPKYLDNVITGITTEAECSVRCNSLRDFVCRSYSFYSTAAQCFISGDDRASGGDEAVQKRPGTTYYERNCKGATFSPGGGGTGLPGSSSPGIPDRPLPGQFGNSIDDRNPRPGATDTQLGRCAIGRMTYEKVSGYELDRGHSYLLYRDTVRGISDRCARRCQSDIKCHAFNLDYNRNECSALEFGNDEVRYDLRRSSGIAYFEGICLRGGGCGLLWTFERIPNFQLRGHDREVYRDVGKTQCEDRCLEERRFICRSATYDWRKRECRLSTEDRTTQPRGFIPSPETDYLENQCAPQARKCNYKTAQRDRYLIYVDKAEPAVNEGVCQRACDKERDFNCRSFSFLAQTSTQSPSQSVCLLSGDTADTAAPNSFQVQPGASFMERECDPRSIPGGAYPGDGGRDRDRDRYPNEPPRYPPSTDPYPADPRPYPPTIRDPYPPNRIDPYPPLRDPYPTSARDPYPVSRYPATSRDPFTSRDRDRDRDRDFYPPRDYTYNRLDAYPSRDPYHRDDRYPYTPPYTSLRDPYPSAYPGGANTPADTGSNYLDPELSPHRCRYTVTYEKIYGYTYNGARKEIIPVRGEFGITGECLRECDQLRERCLAVSFEPVRGSGRRCFALDRSSEADSSLLHPATDVVHYEKICLRERSCGKLWTFTRVPEYELVGPGDLEIRNIYSRRQCQDECLRSPRGPCRSVTYYARERMCKLSSETRRTKPESFRKSGPDVDYMENECAPAPPHCEYTDSPGRYLPVADKFLPRTYAVEDCRRGCDTEPEFQCRAFSFHAHRRECLLSSDDTHSSGQVLIPDPDFFYGERGACNNVRVDCTPSDMLVTVNFGQPFAGRVFATGNPQSCFEMGGDRSQIVLRISLGTQCGTLQQGRGRYVNHVVIQQNPVIMQESDKTVRVECSFDATDQTVSYAPDGPGSREHEKGISVTVPFRPTGTNIVTNTAPTPNVRMRIVLKNGQDASVVGLGEELQLRIEIDPSSAFGIFARNLEARTEYGELLTLLDNIGCPRDPNVFPFLEVERGTRNLYADFKAFRFPSTATVNFVATVQFCQDLCQPVRCQGGLDSFGRRKRSIESNDTETAAAEYRTQQMHFSIPLSSSASNTMDEVTGDATSVHSSPSNVSSNRESSYNIFQFGNPGRSKLPTSPMRDTLMESSAGVLPTEAAGNQQIIRSTPHEKPEFETTRQGSVSRVPTKLGVDKFVVVSTESPPSTTTTRHPGGGIGSGEGSRFENQNNLSPPPTTTTAKPMPDLPGALPIHSKLVVLPKEADGNLPMERELDPITRRRFNESYPFGSVPASMIPGPPTYDGYVCSTKGSVVGAIFTVLLLQVGLLLSFWYFYRSKQRHWHKLSGIQDSPHHHHNLHSHSPSHHTTSSSSFTTSPEVIFRSVYDRLSAGGRRPILIPYPNSQSSSAHPGVDE</sequence>
<feature type="region of interest" description="Disordered" evidence="1">
    <location>
        <begin position="576"/>
        <end position="617"/>
    </location>
</feature>
<keyword evidence="3" id="KW-0732">Signal</keyword>
<keyword evidence="2" id="KW-1133">Transmembrane helix</keyword>
<dbReference type="Proteomes" id="UP001642540">
    <property type="component" value="Unassembled WGS sequence"/>
</dbReference>
<feature type="region of interest" description="Disordered" evidence="1">
    <location>
        <begin position="1707"/>
        <end position="1753"/>
    </location>
</feature>
<feature type="domain" description="Apple" evidence="4">
    <location>
        <begin position="712"/>
        <end position="793"/>
    </location>
</feature>
<dbReference type="EMBL" id="CAXLJM020000036">
    <property type="protein sequence ID" value="CAL8104807.1"/>
    <property type="molecule type" value="Genomic_DNA"/>
</dbReference>
<dbReference type="InterPro" id="IPR052774">
    <property type="entry name" value="Celegans_DevNeuronal_Protein"/>
</dbReference>
<comment type="caution">
    <text evidence="6">The sequence shown here is derived from an EMBL/GenBank/DDBJ whole genome shotgun (WGS) entry which is preliminary data.</text>
</comment>
<dbReference type="PANTHER" id="PTHR47327:SF9">
    <property type="entry name" value="NO MECHANORECEPTOR POTENTIAL A, ISOFORM A"/>
    <property type="match status" value="1"/>
</dbReference>
<dbReference type="Pfam" id="PF00024">
    <property type="entry name" value="PAN_1"/>
    <property type="match status" value="9"/>
</dbReference>
<dbReference type="InterPro" id="IPR001507">
    <property type="entry name" value="ZP_dom"/>
</dbReference>
<feature type="region of interest" description="Disordered" evidence="1">
    <location>
        <begin position="1601"/>
        <end position="1627"/>
    </location>
</feature>
<dbReference type="SUPFAM" id="SSF57414">
    <property type="entry name" value="Hairpin loop containing domain-like"/>
    <property type="match status" value="10"/>
</dbReference>
<feature type="domain" description="Apple" evidence="4">
    <location>
        <begin position="307"/>
        <end position="393"/>
    </location>
</feature>
<evidence type="ECO:0000313" key="6">
    <source>
        <dbReference type="EMBL" id="CAL8104807.1"/>
    </source>
</evidence>
<feature type="compositionally biased region" description="Basic and acidic residues" evidence="1">
    <location>
        <begin position="899"/>
        <end position="909"/>
    </location>
</feature>
<evidence type="ECO:0000256" key="1">
    <source>
        <dbReference type="SAM" id="MobiDB-lite"/>
    </source>
</evidence>
<dbReference type="CDD" id="cd01099">
    <property type="entry name" value="PAN_AP_HGF"/>
    <property type="match status" value="6"/>
</dbReference>
<feature type="domain" description="Apple" evidence="4">
    <location>
        <begin position="800"/>
        <end position="885"/>
    </location>
</feature>
<feature type="domain" description="Apple" evidence="4">
    <location>
        <begin position="401"/>
        <end position="485"/>
    </location>
</feature>
<keyword evidence="2" id="KW-0812">Transmembrane</keyword>
<feature type="compositionally biased region" description="Low complexity" evidence="1">
    <location>
        <begin position="1615"/>
        <end position="1627"/>
    </location>
</feature>
<protein>
    <submittedName>
        <fullName evidence="6">Uncharacterized protein</fullName>
    </submittedName>
</protein>
<evidence type="ECO:0000313" key="7">
    <source>
        <dbReference type="Proteomes" id="UP001642540"/>
    </source>
</evidence>
<feature type="region of interest" description="Disordered" evidence="1">
    <location>
        <begin position="1857"/>
        <end position="1878"/>
    </location>
</feature>
<proteinExistence type="predicted"/>